<comment type="caution">
    <text evidence="13">The sequence shown here is derived from an EMBL/GenBank/DDBJ whole genome shotgun (WGS) entry which is preliminary data.</text>
</comment>
<evidence type="ECO:0000256" key="11">
    <source>
        <dbReference type="SAM" id="SignalP"/>
    </source>
</evidence>
<keyword evidence="5" id="KW-0812">Transmembrane</keyword>
<evidence type="ECO:0000256" key="4">
    <source>
        <dbReference type="ARBA" id="ARBA00022452"/>
    </source>
</evidence>
<evidence type="ECO:0000256" key="5">
    <source>
        <dbReference type="ARBA" id="ARBA00022692"/>
    </source>
</evidence>
<feature type="signal peptide" evidence="11">
    <location>
        <begin position="1"/>
        <end position="20"/>
    </location>
</feature>
<evidence type="ECO:0000256" key="3">
    <source>
        <dbReference type="ARBA" id="ARBA00022448"/>
    </source>
</evidence>
<evidence type="ECO:0000256" key="6">
    <source>
        <dbReference type="ARBA" id="ARBA00022729"/>
    </source>
</evidence>
<evidence type="ECO:0000313" key="13">
    <source>
        <dbReference type="EMBL" id="OXL16027.1"/>
    </source>
</evidence>
<gene>
    <name evidence="13" type="ORF">AOC33_02760</name>
</gene>
<evidence type="ECO:0000256" key="2">
    <source>
        <dbReference type="ARBA" id="ARBA00011233"/>
    </source>
</evidence>
<protein>
    <recommendedName>
        <fullName evidence="12">Porin domain-containing protein</fullName>
    </recommendedName>
</protein>
<dbReference type="EMBL" id="NJGG01000001">
    <property type="protein sequence ID" value="OXL16027.1"/>
    <property type="molecule type" value="Genomic_DNA"/>
</dbReference>
<keyword evidence="3" id="KW-0813">Transport</keyword>
<keyword evidence="8" id="KW-0626">Porin</keyword>
<dbReference type="PANTHER" id="PTHR34501:SF9">
    <property type="entry name" value="MAJOR OUTER MEMBRANE PROTEIN P.IA"/>
    <property type="match status" value="1"/>
</dbReference>
<sequence length="376" mass="39102">MKKLLIATAALAMVAGTVQAQSSVTVYGKIDAGYSDRKAEGTSGTEAKGKSIAFNAHETSRWGVRGTEDLGGGLKANFVIETQLGDDNSNSAATLQGTLPVNDEALGGRALWAGVSGGFGEVRVGYQNAFSKDYVAGFSASGGSNVIGDPTMAAGRAVEKTARLGLLDSRYTAVSYASPAMSGFTVKAMIVSDKQDSDNTTAAKKDAKGQEFALQYAQGPFAAAVAYGSYEVSGVLPTVGNMSVTLADSALVHEQDLMSIYASYDLGVAKLFAKYGNVESKQKGGSATTDGEATSTVVGVRVPVGNATFIANYATGDYESLAGTTKYDDSGYQLGLEYALSKRTKLYGIYGKTDTDITATTKEKDSQVAFGLIHNF</sequence>
<proteinExistence type="predicted"/>
<dbReference type="InterPro" id="IPR050298">
    <property type="entry name" value="Gram-neg_bact_OMP"/>
</dbReference>
<dbReference type="GO" id="GO:0009279">
    <property type="term" value="C:cell outer membrane"/>
    <property type="evidence" value="ECO:0007669"/>
    <property type="project" value="UniProtKB-SubCell"/>
</dbReference>
<evidence type="ECO:0000259" key="12">
    <source>
        <dbReference type="Pfam" id="PF13609"/>
    </source>
</evidence>
<dbReference type="CDD" id="cd00342">
    <property type="entry name" value="gram_neg_porins"/>
    <property type="match status" value="1"/>
</dbReference>
<dbReference type="GO" id="GO:0015288">
    <property type="term" value="F:porin activity"/>
    <property type="evidence" value="ECO:0007669"/>
    <property type="project" value="UniProtKB-KW"/>
</dbReference>
<dbReference type="Gene3D" id="2.40.160.10">
    <property type="entry name" value="Porin"/>
    <property type="match status" value="1"/>
</dbReference>
<evidence type="ECO:0000313" key="14">
    <source>
        <dbReference type="Proteomes" id="UP000215188"/>
    </source>
</evidence>
<keyword evidence="4" id="KW-1134">Transmembrane beta strand</keyword>
<keyword evidence="10" id="KW-0998">Cell outer membrane</keyword>
<dbReference type="OrthoDB" id="8982743at2"/>
<accession>A0A229FVJ1</accession>
<name>A0A229FVJ1_9BURK</name>
<reference evidence="13 14" key="1">
    <citation type="submission" date="2017-06" db="EMBL/GenBank/DDBJ databases">
        <title>Reclassification of a Polynucleobacter cosmopolitanus strain isolated from tropical Lake Victoria as Polynucleobacter victoriensis comb. nov.</title>
        <authorList>
            <person name="Hahn M.W."/>
        </authorList>
    </citation>
    <scope>NUCLEOTIDE SEQUENCE [LARGE SCALE GENOMIC DNA]</scope>
    <source>
        <strain evidence="13 14">MWH-MoIso2</strain>
    </source>
</reference>
<keyword evidence="14" id="KW-1185">Reference proteome</keyword>
<organism evidence="13 14">
    <name type="scientific">Polynucleobacter cosmopolitanus</name>
    <dbReference type="NCBI Taxonomy" id="351345"/>
    <lineage>
        <taxon>Bacteria</taxon>
        <taxon>Pseudomonadati</taxon>
        <taxon>Pseudomonadota</taxon>
        <taxon>Betaproteobacteria</taxon>
        <taxon>Burkholderiales</taxon>
        <taxon>Burkholderiaceae</taxon>
        <taxon>Polynucleobacter</taxon>
    </lineage>
</organism>
<comment type="subcellular location">
    <subcellularLocation>
        <location evidence="1">Cell outer membrane</location>
        <topology evidence="1">Multi-pass membrane protein</topology>
    </subcellularLocation>
</comment>
<dbReference type="GO" id="GO:0006811">
    <property type="term" value="P:monoatomic ion transport"/>
    <property type="evidence" value="ECO:0007669"/>
    <property type="project" value="UniProtKB-KW"/>
</dbReference>
<evidence type="ECO:0000256" key="10">
    <source>
        <dbReference type="ARBA" id="ARBA00023237"/>
    </source>
</evidence>
<dbReference type="AlphaFoldDB" id="A0A229FVJ1"/>
<dbReference type="Proteomes" id="UP000215188">
    <property type="component" value="Unassembled WGS sequence"/>
</dbReference>
<dbReference type="SUPFAM" id="SSF56935">
    <property type="entry name" value="Porins"/>
    <property type="match status" value="1"/>
</dbReference>
<keyword evidence="6 11" id="KW-0732">Signal</keyword>
<dbReference type="Pfam" id="PF13609">
    <property type="entry name" value="Porin_4"/>
    <property type="match status" value="1"/>
</dbReference>
<keyword evidence="9" id="KW-0472">Membrane</keyword>
<comment type="subunit">
    <text evidence="2">Homotrimer.</text>
</comment>
<dbReference type="PANTHER" id="PTHR34501">
    <property type="entry name" value="PROTEIN YDDL-RELATED"/>
    <property type="match status" value="1"/>
</dbReference>
<evidence type="ECO:0000256" key="7">
    <source>
        <dbReference type="ARBA" id="ARBA00023065"/>
    </source>
</evidence>
<dbReference type="InterPro" id="IPR023614">
    <property type="entry name" value="Porin_dom_sf"/>
</dbReference>
<keyword evidence="7" id="KW-0406">Ion transport</keyword>
<dbReference type="RefSeq" id="WP_089515055.1">
    <property type="nucleotide sequence ID" value="NZ_NJGG01000001.1"/>
</dbReference>
<evidence type="ECO:0000256" key="9">
    <source>
        <dbReference type="ARBA" id="ARBA00023136"/>
    </source>
</evidence>
<dbReference type="GO" id="GO:0046930">
    <property type="term" value="C:pore complex"/>
    <property type="evidence" value="ECO:0007669"/>
    <property type="project" value="UniProtKB-KW"/>
</dbReference>
<feature type="chain" id="PRO_5012036741" description="Porin domain-containing protein" evidence="11">
    <location>
        <begin position="21"/>
        <end position="376"/>
    </location>
</feature>
<dbReference type="InterPro" id="IPR033900">
    <property type="entry name" value="Gram_neg_porin_domain"/>
</dbReference>
<evidence type="ECO:0000256" key="8">
    <source>
        <dbReference type="ARBA" id="ARBA00023114"/>
    </source>
</evidence>
<feature type="domain" description="Porin" evidence="12">
    <location>
        <begin position="7"/>
        <end position="356"/>
    </location>
</feature>
<evidence type="ECO:0000256" key="1">
    <source>
        <dbReference type="ARBA" id="ARBA00004571"/>
    </source>
</evidence>